<feature type="region of interest" description="Disordered" evidence="1">
    <location>
        <begin position="1"/>
        <end position="24"/>
    </location>
</feature>
<name>A0A2S3IM41_9POAL</name>
<reference evidence="2" key="1">
    <citation type="submission" date="2018-04" db="EMBL/GenBank/DDBJ databases">
        <title>WGS assembly of Panicum hallii.</title>
        <authorList>
            <person name="Lovell J."/>
            <person name="Jenkins J."/>
            <person name="Lowry D."/>
            <person name="Mamidi S."/>
            <person name="Sreedasyam A."/>
            <person name="Weng X."/>
            <person name="Barry K."/>
            <person name="Bonette J."/>
            <person name="Campitelli B."/>
            <person name="Daum C."/>
            <person name="Gordon S."/>
            <person name="Gould B."/>
            <person name="Lipzen A."/>
            <person name="Macqueen A."/>
            <person name="Palacio-Mejia J."/>
            <person name="Plott C."/>
            <person name="Shakirov E."/>
            <person name="Shu S."/>
            <person name="Yoshinaga Y."/>
            <person name="Zane M."/>
            <person name="Rokhsar D."/>
            <person name="Grimwood J."/>
            <person name="Schmutz J."/>
            <person name="Juenger T."/>
        </authorList>
    </citation>
    <scope>NUCLEOTIDE SEQUENCE [LARGE SCALE GENOMIC DNA]</scope>
    <source>
        <strain evidence="2">FIL2</strain>
    </source>
</reference>
<dbReference type="EMBL" id="CM008054">
    <property type="protein sequence ID" value="PAN47258.1"/>
    <property type="molecule type" value="Genomic_DNA"/>
</dbReference>
<organism evidence="2">
    <name type="scientific">Panicum hallii</name>
    <dbReference type="NCBI Taxonomy" id="206008"/>
    <lineage>
        <taxon>Eukaryota</taxon>
        <taxon>Viridiplantae</taxon>
        <taxon>Streptophyta</taxon>
        <taxon>Embryophyta</taxon>
        <taxon>Tracheophyta</taxon>
        <taxon>Spermatophyta</taxon>
        <taxon>Magnoliopsida</taxon>
        <taxon>Liliopsida</taxon>
        <taxon>Poales</taxon>
        <taxon>Poaceae</taxon>
        <taxon>PACMAD clade</taxon>
        <taxon>Panicoideae</taxon>
        <taxon>Panicodae</taxon>
        <taxon>Paniceae</taxon>
        <taxon>Panicinae</taxon>
        <taxon>Panicum</taxon>
        <taxon>Panicum sect. Panicum</taxon>
    </lineage>
</organism>
<dbReference type="EMBL" id="CM008054">
    <property type="protein sequence ID" value="PAN47260.1"/>
    <property type="molecule type" value="Genomic_DNA"/>
</dbReference>
<dbReference type="Gramene" id="PAN47258">
    <property type="protein sequence ID" value="PAN47258"/>
    <property type="gene ID" value="PAHAL_9G246500"/>
</dbReference>
<sequence length="144" mass="15963">MGGFHLLHYPPRASHSSPQQPQVVPQRGDLVLLVGITRSRQREEVRQIPAKNRRRDRLSTTKRGAGLHRSVPALEAGSWRASPACVMQTAARRTASCPDSNLDAGNPQRSHLESLHTSPLPPIHSFRTIFRFGVSVRFHACSSC</sequence>
<protein>
    <submittedName>
        <fullName evidence="2">Uncharacterized protein</fullName>
    </submittedName>
</protein>
<feature type="region of interest" description="Disordered" evidence="1">
    <location>
        <begin position="95"/>
        <end position="116"/>
    </location>
</feature>
<dbReference type="Proteomes" id="UP000243499">
    <property type="component" value="Chromosome 9"/>
</dbReference>
<proteinExistence type="predicted"/>
<dbReference type="Gramene" id="PAN47259">
    <property type="protein sequence ID" value="PAN47259"/>
    <property type="gene ID" value="PAHAL_9G246500"/>
</dbReference>
<dbReference type="AlphaFoldDB" id="A0A2S3IM41"/>
<gene>
    <name evidence="2" type="ORF">PAHAL_9G246500</name>
</gene>
<accession>A0A2S3IM41</accession>
<dbReference type="EMBL" id="CM008054">
    <property type="protein sequence ID" value="PAN47259.1"/>
    <property type="molecule type" value="Genomic_DNA"/>
</dbReference>
<feature type="region of interest" description="Disordered" evidence="1">
    <location>
        <begin position="41"/>
        <end position="71"/>
    </location>
</feature>
<dbReference type="Gramene" id="PAN47260">
    <property type="protein sequence ID" value="PAN47260"/>
    <property type="gene ID" value="PAHAL_9G246500"/>
</dbReference>
<evidence type="ECO:0000256" key="1">
    <source>
        <dbReference type="SAM" id="MobiDB-lite"/>
    </source>
</evidence>
<evidence type="ECO:0000313" key="2">
    <source>
        <dbReference type="EMBL" id="PAN47258.1"/>
    </source>
</evidence>